<dbReference type="PROSITE" id="PS51210">
    <property type="entry name" value="PLA2C"/>
    <property type="match status" value="1"/>
</dbReference>
<comment type="domain">
    <text evidence="10">The N-terminal C2 domain associates with lipid membranes upon calcium binding.</text>
</comment>
<evidence type="ECO:0000256" key="2">
    <source>
        <dbReference type="ARBA" id="ARBA00013278"/>
    </source>
</evidence>
<dbReference type="Gene3D" id="3.40.1090.10">
    <property type="entry name" value="Cytosolic phospholipase A2 catalytic domain"/>
    <property type="match status" value="1"/>
</dbReference>
<organism evidence="13 14">
    <name type="scientific">Eleginops maclovinus</name>
    <name type="common">Patagonian blennie</name>
    <name type="synonym">Eleginus maclovinus</name>
    <dbReference type="NCBI Taxonomy" id="56733"/>
    <lineage>
        <taxon>Eukaryota</taxon>
        <taxon>Metazoa</taxon>
        <taxon>Chordata</taxon>
        <taxon>Craniata</taxon>
        <taxon>Vertebrata</taxon>
        <taxon>Euteleostomi</taxon>
        <taxon>Actinopterygii</taxon>
        <taxon>Neopterygii</taxon>
        <taxon>Teleostei</taxon>
        <taxon>Neoteleostei</taxon>
        <taxon>Acanthomorphata</taxon>
        <taxon>Eupercaria</taxon>
        <taxon>Perciformes</taxon>
        <taxon>Notothenioidei</taxon>
        <taxon>Eleginopidae</taxon>
        <taxon>Eleginops</taxon>
    </lineage>
</organism>
<evidence type="ECO:0000256" key="7">
    <source>
        <dbReference type="ARBA" id="ARBA00022963"/>
    </source>
</evidence>
<dbReference type="InterPro" id="IPR002642">
    <property type="entry name" value="LysoPLipase_cat_dom"/>
</dbReference>
<evidence type="ECO:0000256" key="3">
    <source>
        <dbReference type="ARBA" id="ARBA00022490"/>
    </source>
</evidence>
<keyword evidence="5 9" id="KW-0378">Hydrolase</keyword>
<evidence type="ECO:0000259" key="11">
    <source>
        <dbReference type="PROSITE" id="PS50004"/>
    </source>
</evidence>
<dbReference type="Pfam" id="PF00168">
    <property type="entry name" value="C2"/>
    <property type="match status" value="2"/>
</dbReference>
<dbReference type="SUPFAM" id="SSF49562">
    <property type="entry name" value="C2 domain (Calcium/lipid-binding domain, CaLB)"/>
    <property type="match status" value="2"/>
</dbReference>
<dbReference type="Pfam" id="PF01735">
    <property type="entry name" value="PLA2_B"/>
    <property type="match status" value="1"/>
</dbReference>
<proteinExistence type="predicted"/>
<dbReference type="GO" id="GO:0005544">
    <property type="term" value="F:calcium-dependent phospholipid binding"/>
    <property type="evidence" value="ECO:0007669"/>
    <property type="project" value="TreeGrafter"/>
</dbReference>
<dbReference type="Proteomes" id="UP001346869">
    <property type="component" value="Unassembled WGS sequence"/>
</dbReference>
<dbReference type="FunFam" id="2.60.40.150:FF:000030">
    <property type="entry name" value="Phospholipase A2"/>
    <property type="match status" value="2"/>
</dbReference>
<feature type="domain" description="C2" evidence="11">
    <location>
        <begin position="1"/>
        <end position="112"/>
    </location>
</feature>
<gene>
    <name evidence="13" type="ORF">PBY51_014670</name>
</gene>
<keyword evidence="8 9" id="KW-0443">Lipid metabolism</keyword>
<evidence type="ECO:0000313" key="14">
    <source>
        <dbReference type="Proteomes" id="UP001346869"/>
    </source>
</evidence>
<keyword evidence="14" id="KW-1185">Reference proteome</keyword>
<dbReference type="PANTHER" id="PTHR10728">
    <property type="entry name" value="CYTOSOLIC PHOSPHOLIPASE A2"/>
    <property type="match status" value="1"/>
</dbReference>
<reference evidence="13 14" key="2">
    <citation type="journal article" date="2023" name="Mol. Biol. Evol.">
        <title>Genomics of Secondarily Temperate Adaptation in the Only Non-Antarctic Icefish.</title>
        <authorList>
            <person name="Rivera-Colon A.G."/>
            <person name="Rayamajhi N."/>
            <person name="Minhas B.F."/>
            <person name="Madrigal G."/>
            <person name="Bilyk K.T."/>
            <person name="Yoon V."/>
            <person name="Hune M."/>
            <person name="Gregory S."/>
            <person name="Cheng C.H.C."/>
            <person name="Catchen J.M."/>
        </authorList>
    </citation>
    <scope>NUCLEOTIDE SEQUENCE [LARGE SCALE GENOMIC DNA]</scope>
    <source>
        <strain evidence="13">JMC-PN-2008</strain>
    </source>
</reference>
<keyword evidence="4 10" id="KW-0479">Metal-binding</keyword>
<evidence type="ECO:0000256" key="1">
    <source>
        <dbReference type="ARBA" id="ARBA00004496"/>
    </source>
</evidence>
<dbReference type="InterPro" id="IPR035892">
    <property type="entry name" value="C2_domain_sf"/>
</dbReference>
<name>A0AAN7X5Z6_ELEMC</name>
<dbReference type="EMBL" id="JAUZQC010000019">
    <property type="protein sequence ID" value="KAK5853525.1"/>
    <property type="molecule type" value="Genomic_DNA"/>
</dbReference>
<comment type="catalytic activity">
    <reaction evidence="10">
        <text>a 1,2-diacyl-sn-glycero-3-phosphocholine + H2O = a 1-acyl-sn-glycero-3-phosphocholine + a fatty acid + H(+)</text>
        <dbReference type="Rhea" id="RHEA:15801"/>
        <dbReference type="ChEBI" id="CHEBI:15377"/>
        <dbReference type="ChEBI" id="CHEBI:15378"/>
        <dbReference type="ChEBI" id="CHEBI:28868"/>
        <dbReference type="ChEBI" id="CHEBI:57643"/>
        <dbReference type="ChEBI" id="CHEBI:58168"/>
        <dbReference type="EC" id="3.1.1.4"/>
    </reaction>
</comment>
<dbReference type="GO" id="GO:0005509">
    <property type="term" value="F:calcium ion binding"/>
    <property type="evidence" value="ECO:0007669"/>
    <property type="project" value="TreeGrafter"/>
</dbReference>
<feature type="domain" description="PLA2c" evidence="12">
    <location>
        <begin position="305"/>
        <end position="831"/>
    </location>
</feature>
<reference evidence="13 14" key="1">
    <citation type="journal article" date="2023" name="Genes (Basel)">
        <title>Chromosome-Level Genome Assembly and Circadian Gene Repertoire of the Patagonia Blennie Eleginops maclovinus-The Closest Ancestral Proxy of Antarctic Cryonotothenioids.</title>
        <authorList>
            <person name="Cheng C.C."/>
            <person name="Rivera-Colon A.G."/>
            <person name="Minhas B.F."/>
            <person name="Wilson L."/>
            <person name="Rayamajhi N."/>
            <person name="Vargas-Chacoff L."/>
            <person name="Catchen J.M."/>
        </authorList>
    </citation>
    <scope>NUCLEOTIDE SEQUENCE [LARGE SCALE GENOMIC DNA]</scope>
    <source>
        <strain evidence="13">JMC-PN-2008</strain>
    </source>
</reference>
<comment type="caution">
    <text evidence="13">The sequence shown here is derived from an EMBL/GenBank/DDBJ whole genome shotgun (WGS) entry which is preliminary data.</text>
</comment>
<keyword evidence="3 10" id="KW-0963">Cytoplasm</keyword>
<evidence type="ECO:0000256" key="9">
    <source>
        <dbReference type="PROSITE-ProRule" id="PRU00555"/>
    </source>
</evidence>
<dbReference type="SMART" id="SM00239">
    <property type="entry name" value="C2"/>
    <property type="match status" value="2"/>
</dbReference>
<keyword evidence="6 10" id="KW-0106">Calcium</keyword>
<dbReference type="GO" id="GO:0047498">
    <property type="term" value="F:calcium-dependent phospholipase A2 activity"/>
    <property type="evidence" value="ECO:0007669"/>
    <property type="project" value="TreeGrafter"/>
</dbReference>
<protein>
    <recommendedName>
        <fullName evidence="2 10">Phospholipase A2</fullName>
        <ecNumber evidence="2 10">3.1.1.4</ecNumber>
    </recommendedName>
</protein>
<dbReference type="PROSITE" id="PS50004">
    <property type="entry name" value="C2"/>
    <property type="match status" value="2"/>
</dbReference>
<dbReference type="InterPro" id="IPR000008">
    <property type="entry name" value="C2_dom"/>
</dbReference>
<comment type="subcellular location">
    <subcellularLocation>
        <location evidence="1">Cytoplasm</location>
    </subcellularLocation>
</comment>
<dbReference type="SUPFAM" id="SSF52151">
    <property type="entry name" value="FabD/lysophospholipase-like"/>
    <property type="match status" value="1"/>
</dbReference>
<dbReference type="EC" id="3.1.1.4" evidence="2 10"/>
<dbReference type="PANTHER" id="PTHR10728:SF32">
    <property type="entry name" value="CYTOSOLIC PHOSPHOLIPASE A2 BETA"/>
    <property type="match status" value="1"/>
</dbReference>
<dbReference type="Gene3D" id="2.60.40.150">
    <property type="entry name" value="C2 domain"/>
    <property type="match status" value="2"/>
</dbReference>
<evidence type="ECO:0000256" key="4">
    <source>
        <dbReference type="ARBA" id="ARBA00022723"/>
    </source>
</evidence>
<sequence length="831" mass="94334">MHREVAVSYWTLNVTILRAEKVPSMDYFSKSDCYVILTLPTATARSYRTATVWNNNNPEWNETFTFRVPTKVKNILEFMLYDEDTWSPDDLISTLQFDIKNLTIGQKKTKEFVIHAKTEAKLLMEFELLQSEDPPSDYITNGILLVAVSYWTLNVTILRAEKVPSMDYFSKSDCYVILTLPTATARSYRTATVWNNNNPEWNETFTFRVPTEVKNILEFMLYDEDTWSPDDLISTLQFDIKNLTIGQKKTKEFVIHAKTEAKLLMEFELLQSEDPPSDYITNGILLAAPFSALDVEETINNMQKDRKQDTFGVRLDFDIPCQEKEFLKKRKVVVAEALQNFLGLGSLPQPHKVPTIAVVASGGGARAMTGMLGSLKGLKDTGVLDAVSYITGVSGSTWAMSTLYQEDNWSQEDMDSIISASKEQMTKSVLSAFSYEKLQYYSEETAQKEQEGHHVSLIDKAGLILEHLVFGKKINSTLSEQQRAVNEGQNPLPIYNAVNMKDGIRGCEPEAEWCEFTPYEVGIPKYGAFVPSEDFGSQYFLGRIIKKIPEVRIPYLLGIWSSVFSVSFSKLWSLATGTTQSSNNLDEPDYDNGNTQATLNPITDMVRNLSGYLSSRPVIAEMYNFMSGLFLHWEYNTHSNFLAWKDTHPDAFPNQLTPSDSTLRLVDSGLDINIGCVPVLRPERDVDVIICLSYSWDPENIFKVLKTTAAYCENHNIPFPNADYASLDKEPQEEVYIIEDKDNPKAPIVVHFPLVNVTFKDFKLPGVKRETEEEFKAGEVDVRSISSPYITKNMTYSKEDFEALVELTAYNISNNKESIREALNRALEKKN</sequence>
<evidence type="ECO:0000256" key="6">
    <source>
        <dbReference type="ARBA" id="ARBA00022837"/>
    </source>
</evidence>
<evidence type="ECO:0000256" key="5">
    <source>
        <dbReference type="ARBA" id="ARBA00022801"/>
    </source>
</evidence>
<keyword evidence="7 9" id="KW-0442">Lipid degradation</keyword>
<dbReference type="SMART" id="SM00022">
    <property type="entry name" value="PLAc"/>
    <property type="match status" value="1"/>
</dbReference>
<dbReference type="GO" id="GO:0005829">
    <property type="term" value="C:cytosol"/>
    <property type="evidence" value="ECO:0007669"/>
    <property type="project" value="TreeGrafter"/>
</dbReference>
<dbReference type="AlphaFoldDB" id="A0AAN7X5Z6"/>
<evidence type="ECO:0000313" key="13">
    <source>
        <dbReference type="EMBL" id="KAK5853525.1"/>
    </source>
</evidence>
<accession>A0AAN7X5Z6</accession>
<dbReference type="GO" id="GO:0046475">
    <property type="term" value="P:glycerophospholipid catabolic process"/>
    <property type="evidence" value="ECO:0007669"/>
    <property type="project" value="TreeGrafter"/>
</dbReference>
<evidence type="ECO:0000259" key="12">
    <source>
        <dbReference type="PROSITE" id="PS51210"/>
    </source>
</evidence>
<evidence type="ECO:0000256" key="10">
    <source>
        <dbReference type="RuleBase" id="RU362102"/>
    </source>
</evidence>
<dbReference type="InterPro" id="IPR016035">
    <property type="entry name" value="Acyl_Trfase/lysoPLipase"/>
</dbReference>
<evidence type="ECO:0000256" key="8">
    <source>
        <dbReference type="ARBA" id="ARBA00023098"/>
    </source>
</evidence>
<feature type="domain" description="C2" evidence="11">
    <location>
        <begin position="133"/>
        <end position="253"/>
    </location>
</feature>